<evidence type="ECO:0000256" key="3">
    <source>
        <dbReference type="SAM" id="Phobius"/>
    </source>
</evidence>
<dbReference type="OrthoDB" id="8890589at2759"/>
<protein>
    <submittedName>
        <fullName evidence="4">Gamma-aminobutyric acid receptor subunit beta</fullName>
    </submittedName>
</protein>
<comment type="caution">
    <text evidence="4">The sequence shown here is derived from an EMBL/GenBank/DDBJ whole genome shotgun (WGS) entry which is preliminary data.</text>
</comment>
<dbReference type="Proteomes" id="UP000198287">
    <property type="component" value="Unassembled WGS sequence"/>
</dbReference>
<proteinExistence type="predicted"/>
<evidence type="ECO:0000256" key="2">
    <source>
        <dbReference type="SAM" id="MobiDB-lite"/>
    </source>
</evidence>
<dbReference type="SUPFAM" id="SSF90112">
    <property type="entry name" value="Neurotransmitter-gated ion-channel transmembrane pore"/>
    <property type="match status" value="1"/>
</dbReference>
<keyword evidence="5" id="KW-1185">Reference proteome</keyword>
<reference evidence="4 5" key="1">
    <citation type="submission" date="2015-12" db="EMBL/GenBank/DDBJ databases">
        <title>The genome of Folsomia candida.</title>
        <authorList>
            <person name="Faddeeva A."/>
            <person name="Derks M.F."/>
            <person name="Anvar Y."/>
            <person name="Smit S."/>
            <person name="Van Straalen N."/>
            <person name="Roelofs D."/>
        </authorList>
    </citation>
    <scope>NUCLEOTIDE SEQUENCE [LARGE SCALE GENOMIC DNA]</scope>
    <source>
        <strain evidence="4 5">VU population</strain>
        <tissue evidence="4">Whole body</tissue>
    </source>
</reference>
<accession>A0A226ECC8</accession>
<dbReference type="AlphaFoldDB" id="A0A226ECC8"/>
<feature type="transmembrane region" description="Helical" evidence="3">
    <location>
        <begin position="152"/>
        <end position="172"/>
    </location>
</feature>
<dbReference type="GO" id="GO:0006811">
    <property type="term" value="P:monoatomic ion transport"/>
    <property type="evidence" value="ECO:0007669"/>
    <property type="project" value="InterPro"/>
</dbReference>
<keyword evidence="3" id="KW-1133">Transmembrane helix</keyword>
<dbReference type="Gene3D" id="1.20.58.390">
    <property type="entry name" value="Neurotransmitter-gated ion-channel transmembrane domain"/>
    <property type="match status" value="1"/>
</dbReference>
<name>A0A226ECC8_FOLCA</name>
<keyword evidence="4" id="KW-0675">Receptor</keyword>
<feature type="region of interest" description="Disordered" evidence="2">
    <location>
        <begin position="38"/>
        <end position="112"/>
    </location>
</feature>
<evidence type="ECO:0000256" key="1">
    <source>
        <dbReference type="SAM" id="Coils"/>
    </source>
</evidence>
<sequence>MADELIAKRREAEEEARRQEEIVNQRLELMYYRKQEEYRNQQHDRSPNPIPTSGSFSHHPHQYNLRHGQGQQQPHGNYYGGGAGGDTPVRSATLGRKRRDDGGGMENRKKMNNSLEYRCLPKPEQTIRPVLPINPNQVCGITPSDIDKYSRVVFPVCYLCFNLIYWITYLHISTVNPGDLTLIGG</sequence>
<dbReference type="EMBL" id="LNIX01000005">
    <property type="protein sequence ID" value="OXA54421.1"/>
    <property type="molecule type" value="Genomic_DNA"/>
</dbReference>
<keyword evidence="1" id="KW-0175">Coiled coil</keyword>
<feature type="compositionally biased region" description="Basic and acidic residues" evidence="2">
    <location>
        <begin position="98"/>
        <end position="109"/>
    </location>
</feature>
<dbReference type="InterPro" id="IPR038050">
    <property type="entry name" value="Neuro_actylchol_rec"/>
</dbReference>
<gene>
    <name evidence="4" type="ORF">Fcan01_10708</name>
</gene>
<evidence type="ECO:0000313" key="4">
    <source>
        <dbReference type="EMBL" id="OXA54421.1"/>
    </source>
</evidence>
<organism evidence="4 5">
    <name type="scientific">Folsomia candida</name>
    <name type="common">Springtail</name>
    <dbReference type="NCBI Taxonomy" id="158441"/>
    <lineage>
        <taxon>Eukaryota</taxon>
        <taxon>Metazoa</taxon>
        <taxon>Ecdysozoa</taxon>
        <taxon>Arthropoda</taxon>
        <taxon>Hexapoda</taxon>
        <taxon>Collembola</taxon>
        <taxon>Entomobryomorpha</taxon>
        <taxon>Isotomoidea</taxon>
        <taxon>Isotomidae</taxon>
        <taxon>Proisotominae</taxon>
        <taxon>Folsomia</taxon>
    </lineage>
</organism>
<keyword evidence="3" id="KW-0472">Membrane</keyword>
<keyword evidence="3" id="KW-0812">Transmembrane</keyword>
<feature type="coiled-coil region" evidence="1">
    <location>
        <begin position="2"/>
        <end position="29"/>
    </location>
</feature>
<dbReference type="InterPro" id="IPR036719">
    <property type="entry name" value="Neuro-gated_channel_TM_sf"/>
</dbReference>
<evidence type="ECO:0000313" key="5">
    <source>
        <dbReference type="Proteomes" id="UP000198287"/>
    </source>
</evidence>
<dbReference type="GO" id="GO:0016020">
    <property type="term" value="C:membrane"/>
    <property type="evidence" value="ECO:0007669"/>
    <property type="project" value="InterPro"/>
</dbReference>
<dbReference type="STRING" id="158441.A0A226ECC8"/>